<dbReference type="InterPro" id="IPR027417">
    <property type="entry name" value="P-loop_NTPase"/>
</dbReference>
<dbReference type="PANTHER" id="PTHR10039:SF15">
    <property type="entry name" value="NACHT DOMAIN-CONTAINING PROTEIN"/>
    <property type="match status" value="1"/>
</dbReference>
<dbReference type="InterPro" id="IPR056884">
    <property type="entry name" value="NPHP3-like_N"/>
</dbReference>
<accession>A0A917GAV6</accession>
<evidence type="ECO:0000256" key="1">
    <source>
        <dbReference type="ARBA" id="ARBA00022737"/>
    </source>
</evidence>
<dbReference type="Proteomes" id="UP000616608">
    <property type="component" value="Unassembled WGS sequence"/>
</dbReference>
<gene>
    <name evidence="3" type="ORF">GCM10007425_31330</name>
</gene>
<protein>
    <recommendedName>
        <fullName evidence="2">Nephrocystin 3-like N-terminal domain-containing protein</fullName>
    </recommendedName>
</protein>
<feature type="domain" description="Nephrocystin 3-like N-terminal" evidence="2">
    <location>
        <begin position="280"/>
        <end position="388"/>
    </location>
</feature>
<evidence type="ECO:0000259" key="2">
    <source>
        <dbReference type="Pfam" id="PF24883"/>
    </source>
</evidence>
<name>A0A917GAV6_9BACI</name>
<keyword evidence="4" id="KW-1185">Reference proteome</keyword>
<dbReference type="SUPFAM" id="SSF52540">
    <property type="entry name" value="P-loop containing nucleoside triphosphate hydrolases"/>
    <property type="match status" value="1"/>
</dbReference>
<dbReference type="Pfam" id="PF24883">
    <property type="entry name" value="NPHP3_N"/>
    <property type="match status" value="1"/>
</dbReference>
<dbReference type="Gene3D" id="3.40.50.300">
    <property type="entry name" value="P-loop containing nucleotide triphosphate hydrolases"/>
    <property type="match status" value="1"/>
</dbReference>
<proteinExistence type="predicted"/>
<dbReference type="PANTHER" id="PTHR10039">
    <property type="entry name" value="AMELOGENIN"/>
    <property type="match status" value="1"/>
</dbReference>
<sequence length="1949" mass="226880">MALNAAHRGYIYQDLVTACYFAQSITHNYESIMVDKKLFKGDSLDDLTIFIRGKTIRRQFKYSQNRILELKDIKGEKGTISIVEIIRSHLEYKKDGEKEYRLCLAWDDPVEDEILSVLKKIECEPSLEVLTTNCYKLQIDKLWPEGSEPIWDEIAKLNIDRRDIQELFDFLIIELNWPKASLDLTSPGILERYLINILEDNIGIGKYPNEDRNAIDVAATLIRLANICRAESRTINPKEIVSQLGIRTDFGKVSQKNIVDLKRYVNRESILDDFKLSIDKAFTVLIGTPGSGKSWLLSMLYENLKTDYLVARHYCYLEPGDQDVQRRITTNVMFGNLIADLMNSEDGMRYSKKTLFSADEDELNNILEQASVDNEKVYIIVDGLDHISRVFNTTSDLSRDEIDIVDKLMMLKIPENVHIILGTQPGKHLEPLSRLDNTRYYEMPNWGNEEIKQLFNNYQLHDKVTSLVDSDFDFYEEIKKKTEGNPLYVTFLIKRLLIDINKKVMNIEEFISNIPLIDGDIRNYYEYLLQSTTDTGANLVGEILSSVDFGLSEIEIKEILGPYARLVSPALELLSPILVNVSAQGGIRIYHESFRRFIIERLEHDGGSIKSLVQPVIDWLRTKDFFLDSKAYEFLLSMLRKGELLDEIKSIVNNEFIINSIAYCHPRKAIEKNLILASNAAKELNDFGLQIKINELKKSLYVAYEEKLMDIRLYAKTFGLLYGFDLLVQRLILDGRITLDINSGLILCDLIDKQGEVAPWAEYCEAYRELDKQENIEAALAYFRGVLKLESWIEKRPILIDWFKNLNEEFNGSYVKGIIGILLDLELADFISELINMELNEELKNTLRFELVKYFISVDRVKAKEMLLSLPSEWNREKLTDLFLQFGDISILEDAKVENPSEIDLFLNGHISRAENIYKWILAIRIHAAKKNNEIIDSELDRVLGRGWYRKWLVFNIKMAQIEFYDFKSDLERENEVLKSFKSLLNIISPFEGKPRACDLYSIEPYIYDSFNKSVKYVCSVSGWEELLLILESISKKTTTYLMGSAGGPLISSKLIELLYSLTNVDVAKPAIVDAIERLTHKASRSGEYFEIQAEHEMYYSIIMNEVGNKEAAFSSWNRVCRYLSSYGFHKDITIYELLYSAEYFIGIDDEWIKHGLFKLLPLLNNILNHTDQKEVRYVHNDWFKYLLRLDFNLATRILSQSLKSNWGKINWKLEEALEEVMIKSYGVIPEDAYIISVLSSSVPLSHELVKNLIEAIKLIKETNIEKANSLYSLVKARIYENNFEDKTLNLLNEFEEKCSFVDTREVKGEEDLIKKGTNEMVEYYLSEASFMELILYIKRLNYAELCTEKFINSLGYKMVEYSNHEKQEEINKVIELLAKKLRLYNKELCYIFNNLIEGLERHNITEPAVYLSILQFTRVYENGWSYFGGKEIIPKIESYYSEYPEYVESILQNELVLNTYSEIPSFGVSSNLIYLFVKLNIDLAKELWAEAFEVIALRLKTERKFSGPFIDCKDIEVRTNSLESIIELVLSRITHPELKRRTWALWGMQYYYFNYEDEFLNTLNEFVKTDIYESTFEVILCLLLEKEIPEKILNSEWIQFLLTSDYFSIKQLAHFALGIKPENEDKKIANELLIETYYDMSILSLDRNQAAINIEKHLPNVVEKTCNTFMSIFDSNEAYIEEMRSMYNAFRSTRERILPKVHYWGIENEIYKQVLNREVSNFGNVHPLVLTHMISDLKIPISMNYSKVRYPENTNKVLENYSPQKSNLHGFEGWIKIASIQNEVILEEGYFANMKSQNKFYSGLVSTDFAEISFIEFPFKEEEDLDWWYIGESSDSNSLGQSLLHLVRYKKICNDFGEYHLLKLDDSIIKELNLTAADFPSPFDLLDQHNEVAVAYRSWDYGLIGTDLSEETFRLSGCELVMRPDIYDELCKKLKGEVYQVVRLYDTH</sequence>
<organism evidence="3 4">
    <name type="scientific">Lysinibacillus alkalisoli</name>
    <dbReference type="NCBI Taxonomy" id="1911548"/>
    <lineage>
        <taxon>Bacteria</taxon>
        <taxon>Bacillati</taxon>
        <taxon>Bacillota</taxon>
        <taxon>Bacilli</taxon>
        <taxon>Bacillales</taxon>
        <taxon>Bacillaceae</taxon>
        <taxon>Lysinibacillus</taxon>
    </lineage>
</organism>
<keyword evidence="1" id="KW-0677">Repeat</keyword>
<comment type="caution">
    <text evidence="3">The sequence shown here is derived from an EMBL/GenBank/DDBJ whole genome shotgun (WGS) entry which is preliminary data.</text>
</comment>
<reference evidence="3" key="2">
    <citation type="submission" date="2020-09" db="EMBL/GenBank/DDBJ databases">
        <authorList>
            <person name="Sun Q."/>
            <person name="Zhou Y."/>
        </authorList>
    </citation>
    <scope>NUCLEOTIDE SEQUENCE</scope>
    <source>
        <strain evidence="3">CGMCC 1.15760</strain>
    </source>
</reference>
<evidence type="ECO:0000313" key="4">
    <source>
        <dbReference type="Proteomes" id="UP000616608"/>
    </source>
</evidence>
<dbReference type="RefSeq" id="WP_188616007.1">
    <property type="nucleotide sequence ID" value="NZ_BMJT01000021.1"/>
</dbReference>
<dbReference type="EMBL" id="BMJT01000021">
    <property type="protein sequence ID" value="GGG34350.1"/>
    <property type="molecule type" value="Genomic_DNA"/>
</dbReference>
<evidence type="ECO:0000313" key="3">
    <source>
        <dbReference type="EMBL" id="GGG34350.1"/>
    </source>
</evidence>
<reference evidence="3" key="1">
    <citation type="journal article" date="2014" name="Int. J. Syst. Evol. Microbiol.">
        <title>Complete genome sequence of Corynebacterium casei LMG S-19264T (=DSM 44701T), isolated from a smear-ripened cheese.</title>
        <authorList>
            <consortium name="US DOE Joint Genome Institute (JGI-PGF)"/>
            <person name="Walter F."/>
            <person name="Albersmeier A."/>
            <person name="Kalinowski J."/>
            <person name="Ruckert C."/>
        </authorList>
    </citation>
    <scope>NUCLEOTIDE SEQUENCE</scope>
    <source>
        <strain evidence="3">CGMCC 1.15760</strain>
    </source>
</reference>